<organism evidence="1">
    <name type="scientific">Bacillus anthracis</name>
    <name type="common">anthrax bacterium</name>
    <dbReference type="NCBI Taxonomy" id="1392"/>
    <lineage>
        <taxon>Bacteria</taxon>
        <taxon>Bacillati</taxon>
        <taxon>Bacillota</taxon>
        <taxon>Bacilli</taxon>
        <taxon>Bacillales</taxon>
        <taxon>Bacillaceae</taxon>
        <taxon>Bacillus</taxon>
        <taxon>Bacillus cereus group</taxon>
    </lineage>
</organism>
<sequence length="64" mass="7110">MGEIEKKLNTNTNTSVNKNIDKHIVLKFLGTAVMGILESYVLDEIDSDVAFVATQVGELMKRNI</sequence>
<reference evidence="2" key="2">
    <citation type="submission" date="2019-12" db="EMBL/GenBank/DDBJ databases">
        <authorList>
            <person name="Hoang T.H.H."/>
            <person name="Okutani A."/>
        </authorList>
    </citation>
    <scope>NUCLEOTIDE SEQUENCE</scope>
    <source>
        <strain evidence="2">DB</strain>
        <strain evidence="3">HG</strain>
        <strain evidence="5">LaLC</strain>
        <strain evidence="6">LamDB</strain>
        <strain evidence="4">QuyetLC</strain>
    </source>
</reference>
<dbReference type="EMBL" id="BLEY01000039">
    <property type="protein sequence ID" value="GEU17020.1"/>
    <property type="molecule type" value="Genomic_DNA"/>
</dbReference>
<dbReference type="AlphaFoldDB" id="A0A640L6V9"/>
<comment type="caution">
    <text evidence="1">The sequence shown here is derived from an EMBL/GenBank/DDBJ whole genome shotgun (WGS) entry which is preliminary data.</text>
</comment>
<dbReference type="EMBL" id="BLEW01000004">
    <property type="protein sequence ID" value="GEU18001.1"/>
    <property type="molecule type" value="Genomic_DNA"/>
</dbReference>
<reference evidence="1" key="1">
    <citation type="submission" date="2019-12" db="EMBL/GenBank/DDBJ databases">
        <title>Epidemiological and comparative genomic analysis of Bacillus anthracis isolated from northern Vietnam.</title>
        <authorList>
            <person name="Hoang T.T.H."/>
            <person name="Dang D.A."/>
            <person name="Pham M.H."/>
            <person name="Luong M.H."/>
            <person name="Tran N.D."/>
            <person name="Nguyen T.H."/>
            <person name="Nguyen T.T."/>
            <person name="Inoue S."/>
            <person name="Morikawa S."/>
            <person name="Okutani A."/>
        </authorList>
    </citation>
    <scope>NUCLEOTIDE SEQUENCE</scope>
    <source>
        <strain evidence="2">DB</strain>
        <strain evidence="3">HG</strain>
        <strain evidence="5">LaLC</strain>
        <strain evidence="6">LamDB</strain>
        <strain evidence="4">QuyetLC</strain>
        <strain evidence="1">TuanDB</strain>
    </source>
</reference>
<dbReference type="EMBL" id="BLEU01000002">
    <property type="protein sequence ID" value="GET98181.1"/>
    <property type="molecule type" value="Genomic_DNA"/>
</dbReference>
<protein>
    <recommendedName>
        <fullName evidence="7">TetR family transcriptional regulator</fullName>
    </recommendedName>
</protein>
<gene>
    <name evidence="2" type="ORF">DB1_13920</name>
    <name evidence="3" type="ORF">HG1_45230</name>
    <name evidence="5" type="ORF">LaLC_27360</name>
    <name evidence="6" type="ORF">LamDB_29270</name>
    <name evidence="4" type="ORF">QuyetLC_33950</name>
    <name evidence="1" type="ORF">TuanDB_21160</name>
</gene>
<evidence type="ECO:0000313" key="6">
    <source>
        <dbReference type="EMBL" id="GEU24560.1"/>
    </source>
</evidence>
<accession>A0A6L7HNY6</accession>
<dbReference type="EMBL" id="BLEV01000006">
    <property type="protein sequence ID" value="GEU09038.1"/>
    <property type="molecule type" value="Genomic_DNA"/>
</dbReference>
<evidence type="ECO:0000313" key="3">
    <source>
        <dbReference type="EMBL" id="GEU09038.1"/>
    </source>
</evidence>
<name>A0A640L6V9_BACAN</name>
<evidence type="ECO:0000313" key="5">
    <source>
        <dbReference type="EMBL" id="GEU18001.1"/>
    </source>
</evidence>
<dbReference type="RefSeq" id="WP_003172083.1">
    <property type="nucleotide sequence ID" value="NZ_AP018443.1"/>
</dbReference>
<evidence type="ECO:0008006" key="7">
    <source>
        <dbReference type="Google" id="ProtNLM"/>
    </source>
</evidence>
<accession>A0A640L6V9</accession>
<proteinExistence type="predicted"/>
<dbReference type="EMBL" id="BLET01000097">
    <property type="protein sequence ID" value="GET97185.1"/>
    <property type="molecule type" value="Genomic_DNA"/>
</dbReference>
<dbReference type="KEGG" id="banh:HYU01_05770"/>
<evidence type="ECO:0000313" key="4">
    <source>
        <dbReference type="EMBL" id="GEU17020.1"/>
    </source>
</evidence>
<evidence type="ECO:0000313" key="2">
    <source>
        <dbReference type="EMBL" id="GET98181.1"/>
    </source>
</evidence>
<dbReference type="EMBL" id="BLEX01000004">
    <property type="protein sequence ID" value="GEU24560.1"/>
    <property type="molecule type" value="Genomic_DNA"/>
</dbReference>
<evidence type="ECO:0000313" key="1">
    <source>
        <dbReference type="EMBL" id="GET97185.1"/>
    </source>
</evidence>